<feature type="transmembrane region" description="Helical" evidence="22">
    <location>
        <begin position="449"/>
        <end position="470"/>
    </location>
</feature>
<evidence type="ECO:0000256" key="13">
    <source>
        <dbReference type="ARBA" id="ARBA00023002"/>
    </source>
</evidence>
<keyword evidence="25" id="KW-1185">Reference proteome</keyword>
<dbReference type="InterPro" id="IPR035985">
    <property type="entry name" value="Ubiquitin-activating_enz"/>
</dbReference>
<evidence type="ECO:0000256" key="11">
    <source>
        <dbReference type="ARBA" id="ARBA00022840"/>
    </source>
</evidence>
<dbReference type="PANTHER" id="PTHR11374">
    <property type="entry name" value="UDP-GLUCOSE DEHYDROGENASE/UDP-MANNAC DEHYDROGENASE"/>
    <property type="match status" value="1"/>
</dbReference>
<keyword evidence="10" id="KW-1000">Mitochondrion outer membrane</keyword>
<evidence type="ECO:0000256" key="6">
    <source>
        <dbReference type="ARBA" id="ARBA00012954"/>
    </source>
</evidence>
<dbReference type="Gene3D" id="3.40.50.720">
    <property type="entry name" value="NAD(P)-binding Rossmann-like Domain"/>
    <property type="match status" value="3"/>
</dbReference>
<feature type="binding site" evidence="20">
    <location>
        <position position="255"/>
    </location>
    <ligand>
        <name>substrate</name>
    </ligand>
</feature>
<dbReference type="Gene3D" id="1.20.5.100">
    <property type="entry name" value="Cytochrome c1, transmembrane anchor, C-terminal"/>
    <property type="match status" value="1"/>
</dbReference>
<dbReference type="InterPro" id="IPR017476">
    <property type="entry name" value="UDP-Glc/GDP-Man"/>
</dbReference>
<feature type="binding site" evidence="21">
    <location>
        <begin position="92"/>
        <end position="96"/>
    </location>
    <ligand>
        <name>NAD(+)</name>
        <dbReference type="ChEBI" id="CHEBI:57540"/>
    </ligand>
</feature>
<keyword evidence="16 22" id="KW-0472">Membrane</keyword>
<feature type="binding site" evidence="21">
    <location>
        <begin position="125"/>
        <end position="126"/>
    </location>
    <ligand>
        <name>NAD(+)</name>
        <dbReference type="ChEBI" id="CHEBI:57540"/>
    </ligand>
</feature>
<dbReference type="InterPro" id="IPR028356">
    <property type="entry name" value="UDPglc_DH_euk"/>
</dbReference>
<dbReference type="SUPFAM" id="SSF48179">
    <property type="entry name" value="6-phosphogluconate dehydrogenase C-terminal domain-like"/>
    <property type="match status" value="1"/>
</dbReference>
<dbReference type="Pfam" id="PF00899">
    <property type="entry name" value="ThiF"/>
    <property type="match status" value="1"/>
</dbReference>
<evidence type="ECO:0000256" key="10">
    <source>
        <dbReference type="ARBA" id="ARBA00022787"/>
    </source>
</evidence>
<keyword evidence="12 22" id="KW-1133">Transmembrane helix</keyword>
<dbReference type="SUPFAM" id="SSF51735">
    <property type="entry name" value="NAD(P)-binding Rossmann-fold domains"/>
    <property type="match status" value="1"/>
</dbReference>
<feature type="binding site" evidence="21">
    <location>
        <position position="37"/>
    </location>
    <ligand>
        <name>NAD(+)</name>
        <dbReference type="ChEBI" id="CHEBI:57540"/>
    </ligand>
</feature>
<evidence type="ECO:0000313" key="24">
    <source>
        <dbReference type="EMBL" id="KAJ3567934.1"/>
    </source>
</evidence>
<dbReference type="AlphaFoldDB" id="A0AAD5VXD1"/>
<dbReference type="GO" id="GO:0006024">
    <property type="term" value="P:glycosaminoglycan biosynthetic process"/>
    <property type="evidence" value="ECO:0007669"/>
    <property type="project" value="TreeGrafter"/>
</dbReference>
<proteinExistence type="inferred from homology"/>
<evidence type="ECO:0000256" key="16">
    <source>
        <dbReference type="ARBA" id="ARBA00023136"/>
    </source>
</evidence>
<keyword evidence="14 21" id="KW-0520">NAD</keyword>
<feature type="binding site" evidence="20">
    <location>
        <begin position="262"/>
        <end position="268"/>
    </location>
    <ligand>
        <name>substrate</name>
    </ligand>
</feature>
<dbReference type="GO" id="GO:0051287">
    <property type="term" value="F:NAD binding"/>
    <property type="evidence" value="ECO:0007669"/>
    <property type="project" value="InterPro"/>
</dbReference>
<evidence type="ECO:0000256" key="4">
    <source>
        <dbReference type="ARBA" id="ARBA00006601"/>
    </source>
</evidence>
<reference evidence="24" key="1">
    <citation type="submission" date="2022-07" db="EMBL/GenBank/DDBJ databases">
        <title>Genome Sequence of Leucocoprinus birnbaumii.</title>
        <authorList>
            <person name="Buettner E."/>
        </authorList>
    </citation>
    <scope>NUCLEOTIDE SEQUENCE</scope>
    <source>
        <strain evidence="24">VT141</strain>
    </source>
</reference>
<evidence type="ECO:0000256" key="22">
    <source>
        <dbReference type="SAM" id="Phobius"/>
    </source>
</evidence>
<feature type="binding site" evidence="20">
    <location>
        <position position="438"/>
    </location>
    <ligand>
        <name>substrate</name>
    </ligand>
</feature>
<comment type="similarity">
    <text evidence="4">Belongs to the UDP-glucose/GDP-mannose dehydrogenase family.</text>
</comment>
<dbReference type="FunFam" id="1.20.5.100:FF:000001">
    <property type="entry name" value="UDP-glucose 6-dehydrogenase"/>
    <property type="match status" value="1"/>
</dbReference>
<evidence type="ECO:0000256" key="8">
    <source>
        <dbReference type="ARBA" id="ARBA00022692"/>
    </source>
</evidence>
<dbReference type="PIRSF" id="PIRSF000124">
    <property type="entry name" value="UDPglc_GDPman_dh"/>
    <property type="match status" value="1"/>
</dbReference>
<evidence type="ECO:0000256" key="15">
    <source>
        <dbReference type="ARBA" id="ARBA00023128"/>
    </source>
</evidence>
<dbReference type="GO" id="GO:0005741">
    <property type="term" value="C:mitochondrial outer membrane"/>
    <property type="evidence" value="ECO:0007669"/>
    <property type="project" value="UniProtKB-SubCell"/>
</dbReference>
<evidence type="ECO:0000256" key="2">
    <source>
        <dbReference type="ARBA" id="ARBA00004294"/>
    </source>
</evidence>
<evidence type="ECO:0000256" key="7">
    <source>
        <dbReference type="ARBA" id="ARBA00022598"/>
    </source>
</evidence>
<dbReference type="GO" id="GO:0005634">
    <property type="term" value="C:nucleus"/>
    <property type="evidence" value="ECO:0007669"/>
    <property type="project" value="TreeGrafter"/>
</dbReference>
<keyword evidence="9" id="KW-0547">Nucleotide-binding</keyword>
<dbReference type="GO" id="GO:0003979">
    <property type="term" value="F:UDP-glucose 6-dehydrogenase activity"/>
    <property type="evidence" value="ECO:0007669"/>
    <property type="project" value="UniProtKB-EC"/>
</dbReference>
<dbReference type="Pfam" id="PF03721">
    <property type="entry name" value="UDPG_MGDP_dh_N"/>
    <property type="match status" value="1"/>
</dbReference>
<feature type="binding site" evidence="20">
    <location>
        <begin position="156"/>
        <end position="160"/>
    </location>
    <ligand>
        <name>substrate</name>
    </ligand>
</feature>
<dbReference type="GO" id="GO:0005524">
    <property type="term" value="F:ATP binding"/>
    <property type="evidence" value="ECO:0007669"/>
    <property type="project" value="UniProtKB-KW"/>
</dbReference>
<dbReference type="SMART" id="SM00984">
    <property type="entry name" value="UDPG_MGDP_dh_C"/>
    <property type="match status" value="1"/>
</dbReference>
<comment type="similarity">
    <text evidence="5">Belongs to the HesA/MoeB/ThiF family.</text>
</comment>
<evidence type="ECO:0000256" key="18">
    <source>
        <dbReference type="ARBA" id="ARBA00060084"/>
    </source>
</evidence>
<keyword evidence="11" id="KW-0067">ATP-binding</keyword>
<feature type="binding site" evidence="21">
    <location>
        <position position="160"/>
    </location>
    <ligand>
        <name>NAD(+)</name>
        <dbReference type="ChEBI" id="CHEBI:57540"/>
    </ligand>
</feature>
<comment type="catalytic activity">
    <reaction evidence="17">
        <text>UDP-alpha-D-glucose + 2 NAD(+) + H2O = UDP-alpha-D-glucuronate + 2 NADH + 3 H(+)</text>
        <dbReference type="Rhea" id="RHEA:23596"/>
        <dbReference type="ChEBI" id="CHEBI:15377"/>
        <dbReference type="ChEBI" id="CHEBI:15378"/>
        <dbReference type="ChEBI" id="CHEBI:57540"/>
        <dbReference type="ChEBI" id="CHEBI:57945"/>
        <dbReference type="ChEBI" id="CHEBI:58052"/>
        <dbReference type="ChEBI" id="CHEBI:58885"/>
        <dbReference type="EC" id="1.1.1.22"/>
    </reaction>
</comment>
<keyword evidence="13" id="KW-0560">Oxidoreductase</keyword>
<keyword evidence="8 22" id="KW-0812">Transmembrane</keyword>
<dbReference type="InterPro" id="IPR000594">
    <property type="entry name" value="ThiF_NAD_FAD-bd"/>
</dbReference>
<dbReference type="InterPro" id="IPR036220">
    <property type="entry name" value="UDP-Glc/GDP-Man_DH_C_sf"/>
</dbReference>
<comment type="caution">
    <text evidence="24">The sequence shown here is derived from an EMBL/GenBank/DDBJ whole genome shotgun (WGS) entry which is preliminary data.</text>
</comment>
<evidence type="ECO:0000256" key="9">
    <source>
        <dbReference type="ARBA" id="ARBA00022741"/>
    </source>
</evidence>
<organism evidence="24 25">
    <name type="scientific">Leucocoprinus birnbaumii</name>
    <dbReference type="NCBI Taxonomy" id="56174"/>
    <lineage>
        <taxon>Eukaryota</taxon>
        <taxon>Fungi</taxon>
        <taxon>Dikarya</taxon>
        <taxon>Basidiomycota</taxon>
        <taxon>Agaricomycotina</taxon>
        <taxon>Agaricomycetes</taxon>
        <taxon>Agaricomycetidae</taxon>
        <taxon>Agaricales</taxon>
        <taxon>Agaricineae</taxon>
        <taxon>Agaricaceae</taxon>
        <taxon>Leucocoprinus</taxon>
    </lineage>
</organism>
<feature type="binding site" evidence="21">
    <location>
        <begin position="271"/>
        <end position="274"/>
    </location>
    <ligand>
        <name>NAD(+)</name>
        <dbReference type="ChEBI" id="CHEBI:57540"/>
    </ligand>
</feature>
<dbReference type="Pfam" id="PF03720">
    <property type="entry name" value="UDPG_MGDP_dh_C"/>
    <property type="match status" value="1"/>
</dbReference>
<keyword evidence="7" id="KW-0436">Ligase</keyword>
<keyword evidence="15" id="KW-0496">Mitochondrion</keyword>
<dbReference type="EMBL" id="JANIEX010000378">
    <property type="protein sequence ID" value="KAJ3567934.1"/>
    <property type="molecule type" value="Genomic_DNA"/>
</dbReference>
<dbReference type="InterPro" id="IPR014027">
    <property type="entry name" value="UDP-Glc/GDP-Man_DH_C"/>
</dbReference>
<dbReference type="InterPro" id="IPR036291">
    <property type="entry name" value="NAD(P)-bd_dom_sf"/>
</dbReference>
<evidence type="ECO:0000256" key="21">
    <source>
        <dbReference type="PIRSR" id="PIRSR500133-3"/>
    </source>
</evidence>
<evidence type="ECO:0000256" key="5">
    <source>
        <dbReference type="ARBA" id="ARBA00009919"/>
    </source>
</evidence>
<evidence type="ECO:0000256" key="17">
    <source>
        <dbReference type="ARBA" id="ARBA00047473"/>
    </source>
</evidence>
<dbReference type="FunFam" id="3.40.50.720:FF:000125">
    <property type="entry name" value="tRNA threonylcarbamoyladenosine dehydratase 2-like"/>
    <property type="match status" value="1"/>
</dbReference>
<feature type="domain" description="UDP-glucose/GDP-mannose dehydrogenase C-terminal" evidence="23">
    <location>
        <begin position="327"/>
        <end position="443"/>
    </location>
</feature>
<protein>
    <recommendedName>
        <fullName evidence="6">UDP-glucose 6-dehydrogenase</fullName>
        <ecNumber evidence="6">1.1.1.22</ecNumber>
    </recommendedName>
</protein>
<name>A0AAD5VXD1_9AGAR</name>
<dbReference type="FunFam" id="3.40.50.720:FF:000032">
    <property type="entry name" value="UDP-glucose 6-dehydrogenase"/>
    <property type="match status" value="1"/>
</dbReference>
<feature type="active site" description="Nucleophile" evidence="19">
    <location>
        <position position="271"/>
    </location>
</feature>
<comment type="function">
    <text evidence="18">Catalyzes the ATP-dependent dehydration of threonylcarbamoyladenosine at position 37 (t(6)A37) to form cyclic t(6)A37 (ct(6)A37) in tRNAs that read codons beginning with adenine.</text>
</comment>
<dbReference type="InterPro" id="IPR014026">
    <property type="entry name" value="UDP-Glc/GDP-Man_DH_dimer"/>
</dbReference>
<dbReference type="NCBIfam" id="TIGR03026">
    <property type="entry name" value="NDP-sugDHase"/>
    <property type="match status" value="1"/>
</dbReference>
<feature type="binding site" evidence="21">
    <location>
        <begin position="12"/>
        <end position="17"/>
    </location>
    <ligand>
        <name>NAD(+)</name>
        <dbReference type="ChEBI" id="CHEBI:57540"/>
    </ligand>
</feature>
<sequence>MSPKVTKICCIGAGYVGGPTCAVIALKCPHIKVTIVDLNKARIDAWNSPDFKLPIYEPGLDEVVRQARGRNLFFSTDVDKAIEEAELIFVSVNTPTKKSGVRYVERATRNIANIATSSKIVVEKSTVPCRTAESMRTILEANSKPNCRFDILSNPEFLAEGTAIQDLFKPDRVLIGSLQTPEGIRACEALSEVYANWVPKDRILTVGLWSSELSKLAANAMLAQRISSINALSAICESTGANIDEVAHAIGYDTRIGPKFLKASVGFGGSCFQKDILNLVYLSESCHLPEVAAYWRQVVEMNEYQKRRFSKRVVDTLFNTITGKRIAVLGFAFKADTGDTRESAAITLIKDFLSERALVNVFDPQVEHSQIWMDLQEASPLVPLDHIKKHVTIASSALEACKGVDAIVIATEWKEFKELDWEQLYKTMNKPAFLFDGRLLVDAQKLTQIGFKLIGTAIAASLATATLLVSHNTLSKRQRRKHLEEDIKRSLAEFDATGESSRLRTPEDEDESLSSSYSVAYDEELIREQLARNYAFFTEESMAKIRSSRVVIVGAGGVGSWAAVMLARSGVSKIRIIDFDQVTLSSLNRHATAGLTDVGMKKVKCVEKALKKMCRWVQVEAVNDLWRKETGGDLLEGADWVIDAIDNIQTKVDLLKYCHDHSIKVFSSMGAGAKCDPTRIQISDISYTVYDPLARSVRRRLRLLGVNNGIPVVYSTEVPGDVKLLPLPEEEFQKGAVKELGAFDDFRVRILPVLGPLPAIFGLNAATYILCELAEKPIFNPLPIKNRRKLYERMYRDLLHRESKLAGEQLNRLPIDEDDVGLIFDDLYRGRSAVPPYDVPQRPTIVRWDFHKPITIDNLAVFEFKDAEKHAKACWSATGDHVDPDSIWEEAVQQTVKRRAVEAQKVLDWVM</sequence>
<comment type="subcellular location">
    <subcellularLocation>
        <location evidence="1">Mitochondrion membrane</location>
        <topology evidence="1">Multi-pass membrane protein</topology>
    </subcellularLocation>
    <subcellularLocation>
        <location evidence="2">Mitochondrion outer membrane</location>
    </subcellularLocation>
</comment>
<feature type="binding site" evidence="21">
    <location>
        <position position="42"/>
    </location>
    <ligand>
        <name>NAD(+)</name>
        <dbReference type="ChEBI" id="CHEBI:57540"/>
    </ligand>
</feature>
<evidence type="ECO:0000256" key="1">
    <source>
        <dbReference type="ARBA" id="ARBA00004225"/>
    </source>
</evidence>
<dbReference type="EC" id="1.1.1.22" evidence="6"/>
<evidence type="ECO:0000259" key="23">
    <source>
        <dbReference type="SMART" id="SM00984"/>
    </source>
</evidence>
<feature type="binding site" evidence="21">
    <location>
        <position position="341"/>
    </location>
    <ligand>
        <name>NAD(+)</name>
        <dbReference type="ChEBI" id="CHEBI:57540"/>
    </ligand>
</feature>
<dbReference type="SUPFAM" id="SSF69572">
    <property type="entry name" value="Activating enzymes of the ubiquitin-like proteins"/>
    <property type="match status" value="1"/>
</dbReference>
<dbReference type="FunFam" id="3.40.50.720:FF:000193">
    <property type="entry name" value="UDP-glucose 6-dehydrogenase"/>
    <property type="match status" value="1"/>
</dbReference>
<dbReference type="InterPro" id="IPR001732">
    <property type="entry name" value="UDP-Glc/GDP-Man_DH_N"/>
</dbReference>
<comment type="pathway">
    <text evidence="3">Nucleotide-sugar biosynthesis; UDP-alpha-D-glucuronate biosynthesis; UDP-alpha-D-glucuronate from UDP-alpha-D-glucose: step 1/1.</text>
</comment>
<evidence type="ECO:0000256" key="3">
    <source>
        <dbReference type="ARBA" id="ARBA00004701"/>
    </source>
</evidence>
<gene>
    <name evidence="24" type="ORF">NP233_g6040</name>
</gene>
<feature type="binding site" evidence="20">
    <location>
        <begin position="333"/>
        <end position="334"/>
    </location>
    <ligand>
        <name>substrate</name>
    </ligand>
</feature>
<dbReference type="CDD" id="cd00755">
    <property type="entry name" value="YgdL_like"/>
    <property type="match status" value="1"/>
</dbReference>
<evidence type="ECO:0000256" key="19">
    <source>
        <dbReference type="PIRSR" id="PIRSR500133-1"/>
    </source>
</evidence>
<accession>A0AAD5VXD1</accession>
<evidence type="ECO:0000256" key="20">
    <source>
        <dbReference type="PIRSR" id="PIRSR500133-2"/>
    </source>
</evidence>
<dbReference type="Pfam" id="PF00984">
    <property type="entry name" value="UDPG_MGDP_dh"/>
    <property type="match status" value="1"/>
</dbReference>
<dbReference type="InterPro" id="IPR008927">
    <property type="entry name" value="6-PGluconate_DH-like_C_sf"/>
</dbReference>
<dbReference type="SUPFAM" id="SSF52413">
    <property type="entry name" value="UDP-glucose/GDP-mannose dehydrogenase C-terminal domain"/>
    <property type="match status" value="1"/>
</dbReference>
<feature type="transmembrane region" description="Helical" evidence="22">
    <location>
        <begin position="550"/>
        <end position="567"/>
    </location>
</feature>
<dbReference type="Proteomes" id="UP001213000">
    <property type="component" value="Unassembled WGS sequence"/>
</dbReference>
<dbReference type="GO" id="GO:0008641">
    <property type="term" value="F:ubiquitin-like modifier activating enzyme activity"/>
    <property type="evidence" value="ECO:0007669"/>
    <property type="project" value="InterPro"/>
</dbReference>
<evidence type="ECO:0000256" key="14">
    <source>
        <dbReference type="ARBA" id="ARBA00023027"/>
    </source>
</evidence>
<dbReference type="PIRSF" id="PIRSF500133">
    <property type="entry name" value="UDPglc_DH_euk"/>
    <property type="match status" value="1"/>
</dbReference>
<feature type="binding site" evidence="20">
    <location>
        <begin position="215"/>
        <end position="219"/>
    </location>
    <ligand>
        <name>substrate</name>
    </ligand>
</feature>
<evidence type="ECO:0000313" key="25">
    <source>
        <dbReference type="Proteomes" id="UP001213000"/>
    </source>
</evidence>
<dbReference type="PANTHER" id="PTHR11374:SF3">
    <property type="entry name" value="UDP-GLUCOSE 6-DEHYDROGENASE"/>
    <property type="match status" value="1"/>
</dbReference>
<evidence type="ECO:0000256" key="12">
    <source>
        <dbReference type="ARBA" id="ARBA00022989"/>
    </source>
</evidence>